<protein>
    <submittedName>
        <fullName evidence="2">Sodium:solute symporter</fullName>
    </submittedName>
</protein>
<accession>A0A7Y6C669</accession>
<feature type="non-terminal residue" evidence="2">
    <location>
        <position position="61"/>
    </location>
</feature>
<evidence type="ECO:0000256" key="1">
    <source>
        <dbReference type="SAM" id="Phobius"/>
    </source>
</evidence>
<dbReference type="Proteomes" id="UP000540128">
    <property type="component" value="Unassembled WGS sequence"/>
</dbReference>
<feature type="transmembrane region" description="Helical" evidence="1">
    <location>
        <begin position="6"/>
        <end position="22"/>
    </location>
</feature>
<dbReference type="AlphaFoldDB" id="A0A7Y6C669"/>
<gene>
    <name evidence="2" type="ORF">G6W59_05320</name>
</gene>
<sequence length="61" mass="6503">MAVDYAVIFLYLAGMLAMGWWGMRRARSKSDFLVAGRRLGPFLYSGTMAAIVLGGASTIGG</sequence>
<keyword evidence="3" id="KW-1185">Reference proteome</keyword>
<dbReference type="InterPro" id="IPR001734">
    <property type="entry name" value="Na/solute_symporter"/>
</dbReference>
<keyword evidence="1" id="KW-1133">Transmembrane helix</keyword>
<dbReference type="PROSITE" id="PS50283">
    <property type="entry name" value="NA_SOLUT_SYMP_3"/>
    <property type="match status" value="1"/>
</dbReference>
<keyword evidence="1" id="KW-0472">Membrane</keyword>
<proteinExistence type="predicted"/>
<name>A0A7Y6C669_9ACTN</name>
<feature type="transmembrane region" description="Helical" evidence="1">
    <location>
        <begin position="42"/>
        <end position="60"/>
    </location>
</feature>
<reference evidence="2 3" key="1">
    <citation type="submission" date="2020-03" db="EMBL/GenBank/DDBJ databases">
        <title>Complete genome sequence of sixteen Streptomyces strains facilitates identification of candidate genes involved in plant growth-promotion in grain legumes and cereals.</title>
        <authorList>
            <person name="Gopalakrishnan S."/>
            <person name="Thakur V."/>
            <person name="Saxena R."/>
            <person name="Vadlamudi S."/>
            <person name="Purohit S."/>
            <person name="Kumar V."/>
            <person name="Rathore A."/>
            <person name="Chitikineni A."/>
            <person name="Varshney R.K."/>
        </authorList>
    </citation>
    <scope>NUCLEOTIDE SEQUENCE [LARGE SCALE GENOMIC DNA]</scope>
    <source>
        <strain evidence="2 3">KAI-180</strain>
    </source>
</reference>
<organism evidence="2 3">
    <name type="scientific">Streptomyces odorifer</name>
    <dbReference type="NCBI Taxonomy" id="53450"/>
    <lineage>
        <taxon>Bacteria</taxon>
        <taxon>Bacillati</taxon>
        <taxon>Actinomycetota</taxon>
        <taxon>Actinomycetes</taxon>
        <taxon>Kitasatosporales</taxon>
        <taxon>Streptomycetaceae</taxon>
        <taxon>Streptomyces</taxon>
        <taxon>Streptomyces albidoflavus group</taxon>
    </lineage>
</organism>
<dbReference type="GO" id="GO:0022857">
    <property type="term" value="F:transmembrane transporter activity"/>
    <property type="evidence" value="ECO:0007669"/>
    <property type="project" value="InterPro"/>
</dbReference>
<evidence type="ECO:0000313" key="2">
    <source>
        <dbReference type="EMBL" id="NUV27766.1"/>
    </source>
</evidence>
<evidence type="ECO:0000313" key="3">
    <source>
        <dbReference type="Proteomes" id="UP000540128"/>
    </source>
</evidence>
<dbReference type="EMBL" id="JAANNT010000002">
    <property type="protein sequence ID" value="NUV27766.1"/>
    <property type="molecule type" value="Genomic_DNA"/>
</dbReference>
<keyword evidence="1" id="KW-0812">Transmembrane</keyword>
<dbReference type="GO" id="GO:0016020">
    <property type="term" value="C:membrane"/>
    <property type="evidence" value="ECO:0007669"/>
    <property type="project" value="InterPro"/>
</dbReference>
<comment type="caution">
    <text evidence="2">The sequence shown here is derived from an EMBL/GenBank/DDBJ whole genome shotgun (WGS) entry which is preliminary data.</text>
</comment>